<proteinExistence type="predicted"/>
<dbReference type="EMBL" id="SMOL01000753">
    <property type="protein sequence ID" value="KAB2600345.1"/>
    <property type="molecule type" value="Genomic_DNA"/>
</dbReference>
<dbReference type="AlphaFoldDB" id="A0A5N5FB91"/>
<name>A0A5N5FB91_9ROSA</name>
<organism evidence="1 2">
    <name type="scientific">Pyrus ussuriensis x Pyrus communis</name>
    <dbReference type="NCBI Taxonomy" id="2448454"/>
    <lineage>
        <taxon>Eukaryota</taxon>
        <taxon>Viridiplantae</taxon>
        <taxon>Streptophyta</taxon>
        <taxon>Embryophyta</taxon>
        <taxon>Tracheophyta</taxon>
        <taxon>Spermatophyta</taxon>
        <taxon>Magnoliopsida</taxon>
        <taxon>eudicotyledons</taxon>
        <taxon>Gunneridae</taxon>
        <taxon>Pentapetalae</taxon>
        <taxon>rosids</taxon>
        <taxon>fabids</taxon>
        <taxon>Rosales</taxon>
        <taxon>Rosaceae</taxon>
        <taxon>Amygdaloideae</taxon>
        <taxon>Maleae</taxon>
        <taxon>Pyrus</taxon>
    </lineage>
</organism>
<protein>
    <recommendedName>
        <fullName evidence="3">F-box protein</fullName>
    </recommendedName>
</protein>
<evidence type="ECO:0008006" key="3">
    <source>
        <dbReference type="Google" id="ProtNLM"/>
    </source>
</evidence>
<sequence length="107" mass="12190">MMKKGHTTTFFFFFMQSIFDDVLKILIIVASHSLRDLFSAKMVSKKLKEIANNPHIYQHINITDFETSQTSSIAASSAATPRPSTWWGCNTSSKTTRMKPKFSILRV</sequence>
<reference evidence="2" key="2">
    <citation type="submission" date="2019-10" db="EMBL/GenBank/DDBJ databases">
        <title>A de novo genome assembly of a pear dwarfing rootstock.</title>
        <authorList>
            <person name="Wang F."/>
            <person name="Wang J."/>
            <person name="Li S."/>
            <person name="Zhang Y."/>
            <person name="Fang M."/>
            <person name="Ma L."/>
            <person name="Zhao Y."/>
            <person name="Jiang S."/>
        </authorList>
    </citation>
    <scope>NUCLEOTIDE SEQUENCE [LARGE SCALE GENOMIC DNA]</scope>
</reference>
<dbReference type="Proteomes" id="UP000327157">
    <property type="component" value="Chromosome 13"/>
</dbReference>
<keyword evidence="2" id="KW-1185">Reference proteome</keyword>
<comment type="caution">
    <text evidence="1">The sequence shown here is derived from an EMBL/GenBank/DDBJ whole genome shotgun (WGS) entry which is preliminary data.</text>
</comment>
<reference evidence="1 2" key="3">
    <citation type="submission" date="2019-11" db="EMBL/GenBank/DDBJ databases">
        <title>A de novo genome assembly of a pear dwarfing rootstock.</title>
        <authorList>
            <person name="Wang F."/>
            <person name="Wang J."/>
            <person name="Li S."/>
            <person name="Zhang Y."/>
            <person name="Fang M."/>
            <person name="Ma L."/>
            <person name="Zhao Y."/>
            <person name="Jiang S."/>
        </authorList>
    </citation>
    <scope>NUCLEOTIDE SEQUENCE [LARGE SCALE GENOMIC DNA]</scope>
    <source>
        <strain evidence="1">S2</strain>
        <tissue evidence="1">Leaf</tissue>
    </source>
</reference>
<gene>
    <name evidence="1" type="ORF">D8674_010616</name>
</gene>
<evidence type="ECO:0000313" key="2">
    <source>
        <dbReference type="Proteomes" id="UP000327157"/>
    </source>
</evidence>
<reference evidence="1 2" key="1">
    <citation type="submission" date="2019-09" db="EMBL/GenBank/DDBJ databases">
        <authorList>
            <person name="Ou C."/>
        </authorList>
    </citation>
    <scope>NUCLEOTIDE SEQUENCE [LARGE SCALE GENOMIC DNA]</scope>
    <source>
        <strain evidence="1">S2</strain>
        <tissue evidence="1">Leaf</tissue>
    </source>
</reference>
<accession>A0A5N5FB91</accession>
<evidence type="ECO:0000313" key="1">
    <source>
        <dbReference type="EMBL" id="KAB2600345.1"/>
    </source>
</evidence>